<dbReference type="RefSeq" id="WP_116959505.1">
    <property type="nucleotide sequence ID" value="NZ_QVLS01000007.1"/>
</dbReference>
<feature type="domain" description="Response regulatory" evidence="3">
    <location>
        <begin position="12"/>
        <end position="132"/>
    </location>
</feature>
<dbReference type="InterPro" id="IPR011990">
    <property type="entry name" value="TPR-like_helical_dom_sf"/>
</dbReference>
<dbReference type="InterPro" id="IPR019734">
    <property type="entry name" value="TPR_rpt"/>
</dbReference>
<evidence type="ECO:0000256" key="2">
    <source>
        <dbReference type="PROSITE-ProRule" id="PRU00339"/>
    </source>
</evidence>
<dbReference type="SUPFAM" id="SSF52172">
    <property type="entry name" value="CheY-like"/>
    <property type="match status" value="1"/>
</dbReference>
<dbReference type="SMART" id="SM00448">
    <property type="entry name" value="REC"/>
    <property type="match status" value="1"/>
</dbReference>
<name>A0A372EIG7_9BURK</name>
<evidence type="ECO:0000256" key="1">
    <source>
        <dbReference type="PROSITE-ProRule" id="PRU00169"/>
    </source>
</evidence>
<dbReference type="SUPFAM" id="SSF48452">
    <property type="entry name" value="TPR-like"/>
    <property type="match status" value="1"/>
</dbReference>
<dbReference type="PROSITE" id="PS50110">
    <property type="entry name" value="RESPONSE_REGULATORY"/>
    <property type="match status" value="1"/>
</dbReference>
<accession>A0A372EIG7</accession>
<reference evidence="4 5" key="1">
    <citation type="submission" date="2018-08" db="EMBL/GenBank/DDBJ databases">
        <title>Hydrogenophaga sp. LA-38 isolated from sludge.</title>
        <authorList>
            <person name="Im W.-T."/>
        </authorList>
    </citation>
    <scope>NUCLEOTIDE SEQUENCE [LARGE SCALE GENOMIC DNA]</scope>
    <source>
        <strain evidence="4 5">LA-38</strain>
    </source>
</reference>
<dbReference type="InterPro" id="IPR011006">
    <property type="entry name" value="CheY-like_superfamily"/>
</dbReference>
<dbReference type="AlphaFoldDB" id="A0A372EIG7"/>
<keyword evidence="5" id="KW-1185">Reference proteome</keyword>
<proteinExistence type="predicted"/>
<comment type="caution">
    <text evidence="1">Lacks conserved residue(s) required for the propagation of feature annotation.</text>
</comment>
<dbReference type="Gene3D" id="1.25.40.10">
    <property type="entry name" value="Tetratricopeptide repeat domain"/>
    <property type="match status" value="1"/>
</dbReference>
<dbReference type="GO" id="GO:0000160">
    <property type="term" value="P:phosphorelay signal transduction system"/>
    <property type="evidence" value="ECO:0007669"/>
    <property type="project" value="InterPro"/>
</dbReference>
<dbReference type="EMBL" id="QVLS01000007">
    <property type="protein sequence ID" value="RFP78247.1"/>
    <property type="molecule type" value="Genomic_DNA"/>
</dbReference>
<evidence type="ECO:0000313" key="4">
    <source>
        <dbReference type="EMBL" id="RFP78247.1"/>
    </source>
</evidence>
<sequence length="556" mass="60900">MHVTTNPLHTASALVIEGNAQSRAIIVSQLRDLGVGNVAQCARVHDARRRLEAQRYDVVVCEQRFDKESYSGQELLDDLRRHQILPFHTVFVMLTAEATYSRVAEAAESALDAYLLKPHTAASLGERIQLARQRKQVLHAIFTAIDAQDFDHATALCLARFEARQAYWLYAARIGAELLLRAGHIGEAQRLYEAVIEAKTLPWARLGVARAQLESGVPAKAVSTIESLLVDDDAYADAYDVMGRAQFELGQFDHALGTYAMATRLTPHSVSRLLKHGMLAFYGGDRGEGVALLDRAARLGVDSKLFDPQALVLLALARFDNNDTRGLQRCVDQLARTAERSFEPERPRRLHEVAAAINNLHNKLGAAALDTTVRLMGEVLAPGFDTESACNLITLMVRLAQRGTAPAGADTAIGAISLRFGTSRAMSELLACAAKGHEAWAETLRQGHARVLHLSEHAMRMSLKGDPAGTVEQLLADAERTRNAKLIESAHQVLQRHADRIATREALQQRVDAMRQSYRARPLRLGDHAGVTPGGVALSTGYREPERAGLLDARPA</sequence>
<gene>
    <name evidence="4" type="ORF">DY262_13155</name>
</gene>
<dbReference type="Pfam" id="PF00072">
    <property type="entry name" value="Response_reg"/>
    <property type="match status" value="1"/>
</dbReference>
<dbReference type="Gene3D" id="3.40.50.2300">
    <property type="match status" value="1"/>
</dbReference>
<feature type="repeat" description="TPR" evidence="2">
    <location>
        <begin position="236"/>
        <end position="269"/>
    </location>
</feature>
<organism evidence="4 5">
    <name type="scientific">Hydrogenophaga borbori</name>
    <dbReference type="NCBI Taxonomy" id="2294117"/>
    <lineage>
        <taxon>Bacteria</taxon>
        <taxon>Pseudomonadati</taxon>
        <taxon>Pseudomonadota</taxon>
        <taxon>Betaproteobacteria</taxon>
        <taxon>Burkholderiales</taxon>
        <taxon>Comamonadaceae</taxon>
        <taxon>Hydrogenophaga</taxon>
    </lineage>
</organism>
<evidence type="ECO:0000259" key="3">
    <source>
        <dbReference type="PROSITE" id="PS50110"/>
    </source>
</evidence>
<keyword evidence="2" id="KW-0802">TPR repeat</keyword>
<comment type="caution">
    <text evidence="4">The sequence shown here is derived from an EMBL/GenBank/DDBJ whole genome shotgun (WGS) entry which is preliminary data.</text>
</comment>
<evidence type="ECO:0000313" key="5">
    <source>
        <dbReference type="Proteomes" id="UP000261931"/>
    </source>
</evidence>
<protein>
    <submittedName>
        <fullName evidence="4">Response regulator</fullName>
    </submittedName>
</protein>
<dbReference type="Proteomes" id="UP000261931">
    <property type="component" value="Unassembled WGS sequence"/>
</dbReference>
<dbReference type="InterPro" id="IPR001789">
    <property type="entry name" value="Sig_transdc_resp-reg_receiver"/>
</dbReference>
<dbReference type="PROSITE" id="PS50005">
    <property type="entry name" value="TPR"/>
    <property type="match status" value="1"/>
</dbReference>